<dbReference type="NCBIfam" id="TIGR00413">
    <property type="entry name" value="rlpA"/>
    <property type="match status" value="1"/>
</dbReference>
<sequence length="168" mass="17285" precursor="true">MQVSRFGLLAGIAASVTLPLAGPVHADAGAAPIEAVAAVAAVEPAPAMISQPVVQELPATPEIVEDAFESIGSGVASYYGLKFAGRRTASGTIFDPEELTAAHRSLPFGTQVQVTNPRNGESVVVTITDRGPYHGNRVIDLSKAAAREIGIVRRGSGTVELAVLAQES</sequence>
<dbReference type="Proteomes" id="UP001162802">
    <property type="component" value="Unassembled WGS sequence"/>
</dbReference>
<feature type="signal peptide" evidence="3">
    <location>
        <begin position="1"/>
        <end position="26"/>
    </location>
</feature>
<dbReference type="InterPro" id="IPR036908">
    <property type="entry name" value="RlpA-like_sf"/>
</dbReference>
<accession>A0ABT0AF10</accession>
<evidence type="ECO:0000259" key="5">
    <source>
        <dbReference type="Pfam" id="PF03330"/>
    </source>
</evidence>
<dbReference type="EC" id="4.2.2.-" evidence="3"/>
<evidence type="ECO:0000256" key="4">
    <source>
        <dbReference type="RuleBase" id="RU003495"/>
    </source>
</evidence>
<organism evidence="6 7">
    <name type="scientific">Novosphingobium mangrovi</name>
    <name type="common">ex Hu et al. 2023</name>
    <dbReference type="NCBI Taxonomy" id="2930094"/>
    <lineage>
        <taxon>Bacteria</taxon>
        <taxon>Pseudomonadati</taxon>
        <taxon>Pseudomonadota</taxon>
        <taxon>Alphaproteobacteria</taxon>
        <taxon>Sphingomonadales</taxon>
        <taxon>Sphingomonadaceae</taxon>
        <taxon>Novosphingobium</taxon>
    </lineage>
</organism>
<dbReference type="HAMAP" id="MF_02071">
    <property type="entry name" value="RlpA"/>
    <property type="match status" value="1"/>
</dbReference>
<feature type="domain" description="RlpA-like protein double-psi beta-barrel" evidence="5">
    <location>
        <begin position="73"/>
        <end position="160"/>
    </location>
</feature>
<reference evidence="6" key="1">
    <citation type="submission" date="2022-03" db="EMBL/GenBank/DDBJ databases">
        <title>Identification of a novel bacterium isolated from mangrove sediments.</title>
        <authorList>
            <person name="Pan X."/>
        </authorList>
    </citation>
    <scope>NUCLEOTIDE SEQUENCE</scope>
    <source>
        <strain evidence="6">B2637</strain>
    </source>
</reference>
<comment type="similarity">
    <text evidence="3 4">Belongs to the RlpA family.</text>
</comment>
<dbReference type="SUPFAM" id="SSF50685">
    <property type="entry name" value="Barwin-like endoglucanases"/>
    <property type="match status" value="1"/>
</dbReference>
<dbReference type="Gene3D" id="2.40.40.10">
    <property type="entry name" value="RlpA-like domain"/>
    <property type="match status" value="1"/>
</dbReference>
<dbReference type="Pfam" id="PF03330">
    <property type="entry name" value="DPBB_1"/>
    <property type="match status" value="1"/>
</dbReference>
<evidence type="ECO:0000313" key="6">
    <source>
        <dbReference type="EMBL" id="MCJ1961767.1"/>
    </source>
</evidence>
<gene>
    <name evidence="3" type="primary">rlpA</name>
    <name evidence="6" type="ORF">MTR65_13810</name>
</gene>
<feature type="chain" id="PRO_5044908943" description="Endolytic peptidoglycan transglycosylase RlpA" evidence="3">
    <location>
        <begin position="27"/>
        <end position="168"/>
    </location>
</feature>
<protein>
    <recommendedName>
        <fullName evidence="3">Endolytic peptidoglycan transglycosylase RlpA</fullName>
        <ecNumber evidence="3">4.2.2.-</ecNumber>
    </recommendedName>
</protein>
<keyword evidence="2 3" id="KW-0961">Cell wall biogenesis/degradation</keyword>
<evidence type="ECO:0000256" key="2">
    <source>
        <dbReference type="ARBA" id="ARBA00023316"/>
    </source>
</evidence>
<name>A0ABT0AF10_9SPHN</name>
<dbReference type="EMBL" id="JALHAT010000026">
    <property type="protein sequence ID" value="MCJ1961767.1"/>
    <property type="molecule type" value="Genomic_DNA"/>
</dbReference>
<dbReference type="InterPro" id="IPR034718">
    <property type="entry name" value="RlpA"/>
</dbReference>
<dbReference type="CDD" id="cd22268">
    <property type="entry name" value="DPBB_RlpA-like"/>
    <property type="match status" value="1"/>
</dbReference>
<comment type="function">
    <text evidence="3">Lytic transglycosylase with a strong preference for naked glycan strands that lack stem peptides.</text>
</comment>
<proteinExistence type="inferred from homology"/>
<dbReference type="InterPro" id="IPR009009">
    <property type="entry name" value="RlpA-like_DPBB"/>
</dbReference>
<dbReference type="PANTHER" id="PTHR34183:SF8">
    <property type="entry name" value="ENDOLYTIC PEPTIDOGLYCAN TRANSGLYCOSYLASE RLPA-RELATED"/>
    <property type="match status" value="1"/>
</dbReference>
<evidence type="ECO:0000313" key="7">
    <source>
        <dbReference type="Proteomes" id="UP001162802"/>
    </source>
</evidence>
<evidence type="ECO:0000256" key="3">
    <source>
        <dbReference type="HAMAP-Rule" id="MF_02071"/>
    </source>
</evidence>
<keyword evidence="7" id="KW-1185">Reference proteome</keyword>
<comment type="caution">
    <text evidence="6">The sequence shown here is derived from an EMBL/GenBank/DDBJ whole genome shotgun (WGS) entry which is preliminary data.</text>
</comment>
<evidence type="ECO:0000256" key="1">
    <source>
        <dbReference type="ARBA" id="ARBA00023239"/>
    </source>
</evidence>
<dbReference type="InterPro" id="IPR012997">
    <property type="entry name" value="RplA"/>
</dbReference>
<keyword evidence="3" id="KW-0732">Signal</keyword>
<keyword evidence="1 3" id="KW-0456">Lyase</keyword>
<dbReference type="PANTHER" id="PTHR34183">
    <property type="entry name" value="ENDOLYTIC PEPTIDOGLYCAN TRANSGLYCOSYLASE RLPA"/>
    <property type="match status" value="1"/>
</dbReference>
<dbReference type="RefSeq" id="WP_243801174.1">
    <property type="nucleotide sequence ID" value="NZ_JALHAT010000026.1"/>
</dbReference>